<comment type="caution">
    <text evidence="2">The sequence shown here is derived from an EMBL/GenBank/DDBJ whole genome shotgun (WGS) entry which is preliminary data.</text>
</comment>
<accession>A0A8H6RQZ8</accession>
<protein>
    <submittedName>
        <fullName evidence="2">Uncharacterized protein</fullName>
    </submittedName>
</protein>
<dbReference type="AlphaFoldDB" id="A0A8H6RQZ8"/>
<keyword evidence="3" id="KW-1185">Reference proteome</keyword>
<gene>
    <name evidence="2" type="ORF">HII31_04152</name>
</gene>
<name>A0A8H6RQZ8_9PEZI</name>
<evidence type="ECO:0000313" key="3">
    <source>
        <dbReference type="Proteomes" id="UP000660729"/>
    </source>
</evidence>
<feature type="region of interest" description="Disordered" evidence="1">
    <location>
        <begin position="1"/>
        <end position="56"/>
    </location>
</feature>
<sequence>MAKVKKQNKAAGSMSITQYFKKREEAEEPALVHQEKRRKISAESDAAPRNSTSEGIYATSTADALHDDVYTTTEDITAQDLNPAAAEDPDTCIDDTAAAEDPDTCIDDTAAAEDPDTCIDDAAAVEDEDPNTCINDAVLQSLSQNVASAESEKDVTEDDAELALKLTAAIHEPEATF</sequence>
<dbReference type="Proteomes" id="UP000660729">
    <property type="component" value="Unassembled WGS sequence"/>
</dbReference>
<reference evidence="2" key="1">
    <citation type="submission" date="2020-04" db="EMBL/GenBank/DDBJ databases">
        <title>Draft genome resource of the tomato pathogen Pseudocercospora fuligena.</title>
        <authorList>
            <person name="Zaccaron A."/>
        </authorList>
    </citation>
    <scope>NUCLEOTIDE SEQUENCE</scope>
    <source>
        <strain evidence="2">PF001</strain>
    </source>
</reference>
<organism evidence="2 3">
    <name type="scientific">Pseudocercospora fuligena</name>
    <dbReference type="NCBI Taxonomy" id="685502"/>
    <lineage>
        <taxon>Eukaryota</taxon>
        <taxon>Fungi</taxon>
        <taxon>Dikarya</taxon>
        <taxon>Ascomycota</taxon>
        <taxon>Pezizomycotina</taxon>
        <taxon>Dothideomycetes</taxon>
        <taxon>Dothideomycetidae</taxon>
        <taxon>Mycosphaerellales</taxon>
        <taxon>Mycosphaerellaceae</taxon>
        <taxon>Pseudocercospora</taxon>
    </lineage>
</organism>
<evidence type="ECO:0000256" key="1">
    <source>
        <dbReference type="SAM" id="MobiDB-lite"/>
    </source>
</evidence>
<dbReference type="EMBL" id="JABCIY010000058">
    <property type="protein sequence ID" value="KAF7194646.1"/>
    <property type="molecule type" value="Genomic_DNA"/>
</dbReference>
<proteinExistence type="predicted"/>
<evidence type="ECO:0000313" key="2">
    <source>
        <dbReference type="EMBL" id="KAF7194646.1"/>
    </source>
</evidence>